<gene>
    <name evidence="1" type="ORF">HJG59_010229</name>
</gene>
<dbReference type="AlphaFoldDB" id="A0A7J8BJ20"/>
<comment type="caution">
    <text evidence="1">The sequence shown here is derived from an EMBL/GenBank/DDBJ whole genome shotgun (WGS) entry which is preliminary data.</text>
</comment>
<keyword evidence="2" id="KW-1185">Reference proteome</keyword>
<organism evidence="1 2">
    <name type="scientific">Molossus molossus</name>
    <name type="common">Pallas' mastiff bat</name>
    <name type="synonym">Vespertilio molossus</name>
    <dbReference type="NCBI Taxonomy" id="27622"/>
    <lineage>
        <taxon>Eukaryota</taxon>
        <taxon>Metazoa</taxon>
        <taxon>Chordata</taxon>
        <taxon>Craniata</taxon>
        <taxon>Vertebrata</taxon>
        <taxon>Euteleostomi</taxon>
        <taxon>Mammalia</taxon>
        <taxon>Eutheria</taxon>
        <taxon>Laurasiatheria</taxon>
        <taxon>Chiroptera</taxon>
        <taxon>Yangochiroptera</taxon>
        <taxon>Molossidae</taxon>
        <taxon>Molossus</taxon>
    </lineage>
</organism>
<sequence length="148" mass="16053">MRKDTLCTASSRPEACTPGAAGCAPRKFSGGSPPPAPGAPGIPWFVAASLQSLPGLHTPLCLWSSLLSPIRTRPLRLGPTRMIPVISYPSLHLQRPCFQVRSPPQVLRWDISSGGRHRLYSRCISALSPVWFGVRNAKACVWLVWLSG</sequence>
<proteinExistence type="predicted"/>
<name>A0A7J8BJ20_MOLMO</name>
<protein>
    <submittedName>
        <fullName evidence="1">Uncharacterized protein</fullName>
    </submittedName>
</protein>
<dbReference type="Proteomes" id="UP000550707">
    <property type="component" value="Unassembled WGS sequence"/>
</dbReference>
<reference evidence="1 2" key="1">
    <citation type="journal article" date="2020" name="Nature">
        <title>Six reference-quality genomes reveal evolution of bat adaptations.</title>
        <authorList>
            <person name="Jebb D."/>
            <person name="Huang Z."/>
            <person name="Pippel M."/>
            <person name="Hughes G.M."/>
            <person name="Lavrichenko K."/>
            <person name="Devanna P."/>
            <person name="Winkler S."/>
            <person name="Jermiin L.S."/>
            <person name="Skirmuntt E.C."/>
            <person name="Katzourakis A."/>
            <person name="Burkitt-Gray L."/>
            <person name="Ray D.A."/>
            <person name="Sullivan K.A.M."/>
            <person name="Roscito J.G."/>
            <person name="Kirilenko B.M."/>
            <person name="Davalos L.M."/>
            <person name="Corthals A.P."/>
            <person name="Power M.L."/>
            <person name="Jones G."/>
            <person name="Ransome R.D."/>
            <person name="Dechmann D.K.N."/>
            <person name="Locatelli A.G."/>
            <person name="Puechmaille S.J."/>
            <person name="Fedrigo O."/>
            <person name="Jarvis E.D."/>
            <person name="Hiller M."/>
            <person name="Vernes S.C."/>
            <person name="Myers E.W."/>
            <person name="Teeling E.C."/>
        </authorList>
    </citation>
    <scope>NUCLEOTIDE SEQUENCE [LARGE SCALE GENOMIC DNA]</scope>
    <source>
        <strain evidence="1">MMolMol1</strain>
        <tissue evidence="1">Muscle</tissue>
    </source>
</reference>
<dbReference type="InParanoid" id="A0A7J8BJ20"/>
<evidence type="ECO:0000313" key="1">
    <source>
        <dbReference type="EMBL" id="KAF6398702.1"/>
    </source>
</evidence>
<dbReference type="EMBL" id="JACASF010000028">
    <property type="protein sequence ID" value="KAF6398702.1"/>
    <property type="molecule type" value="Genomic_DNA"/>
</dbReference>
<evidence type="ECO:0000313" key="2">
    <source>
        <dbReference type="Proteomes" id="UP000550707"/>
    </source>
</evidence>
<accession>A0A7J8BJ20</accession>